<keyword evidence="1" id="KW-0812">Transmembrane</keyword>
<accession>A0A819UQ53</accession>
<comment type="caution">
    <text evidence="3">The sequence shown here is derived from an EMBL/GenBank/DDBJ whole genome shotgun (WGS) entry which is preliminary data.</text>
</comment>
<keyword evidence="1" id="KW-1133">Transmembrane helix</keyword>
<reference evidence="3" key="1">
    <citation type="submission" date="2021-02" db="EMBL/GenBank/DDBJ databases">
        <authorList>
            <person name="Nowell W R."/>
        </authorList>
    </citation>
    <scope>NUCLEOTIDE SEQUENCE</scope>
</reference>
<sequence length="129" mass="15105">MNYDPLDSKESLKDSTLFFLIASIASLHAEFFNHPLLRQEMFAWLPSVNSTLTHYHTAYTLKMVDKEFTQLLESRLSPKAYPYAKALVTHILHLFQTLTDEHYILSHGDSWINNICIRHDQSHRLVLFD</sequence>
<dbReference type="EMBL" id="CAJOAX010011705">
    <property type="protein sequence ID" value="CAF4098412.1"/>
    <property type="molecule type" value="Genomic_DNA"/>
</dbReference>
<evidence type="ECO:0000313" key="4">
    <source>
        <dbReference type="Proteomes" id="UP000663823"/>
    </source>
</evidence>
<dbReference type="EMBL" id="CAJNOU010004487">
    <property type="protein sequence ID" value="CAF1443681.1"/>
    <property type="molecule type" value="Genomic_DNA"/>
</dbReference>
<dbReference type="SUPFAM" id="SSF56112">
    <property type="entry name" value="Protein kinase-like (PK-like)"/>
    <property type="match status" value="1"/>
</dbReference>
<dbReference type="Pfam" id="PF02958">
    <property type="entry name" value="EcKL"/>
    <property type="match status" value="1"/>
</dbReference>
<dbReference type="AlphaFoldDB" id="A0A819UQ53"/>
<evidence type="ECO:0000313" key="3">
    <source>
        <dbReference type="EMBL" id="CAF4098412.1"/>
    </source>
</evidence>
<evidence type="ECO:0000256" key="1">
    <source>
        <dbReference type="SAM" id="Phobius"/>
    </source>
</evidence>
<feature type="transmembrane region" description="Helical" evidence="1">
    <location>
        <begin position="15"/>
        <end position="32"/>
    </location>
</feature>
<name>A0A819UQ53_9BILA</name>
<organism evidence="3 4">
    <name type="scientific">Rotaria sordida</name>
    <dbReference type="NCBI Taxonomy" id="392033"/>
    <lineage>
        <taxon>Eukaryota</taxon>
        <taxon>Metazoa</taxon>
        <taxon>Spiralia</taxon>
        <taxon>Gnathifera</taxon>
        <taxon>Rotifera</taxon>
        <taxon>Eurotatoria</taxon>
        <taxon>Bdelloidea</taxon>
        <taxon>Philodinida</taxon>
        <taxon>Philodinidae</taxon>
        <taxon>Rotaria</taxon>
    </lineage>
</organism>
<proteinExistence type="predicted"/>
<dbReference type="InterPro" id="IPR004119">
    <property type="entry name" value="EcKL"/>
</dbReference>
<dbReference type="InterPro" id="IPR011009">
    <property type="entry name" value="Kinase-like_dom_sf"/>
</dbReference>
<dbReference type="Proteomes" id="UP000663823">
    <property type="component" value="Unassembled WGS sequence"/>
</dbReference>
<keyword evidence="1" id="KW-0472">Membrane</keyword>
<dbReference type="Proteomes" id="UP000663889">
    <property type="component" value="Unassembled WGS sequence"/>
</dbReference>
<evidence type="ECO:0000313" key="2">
    <source>
        <dbReference type="EMBL" id="CAF1443681.1"/>
    </source>
</evidence>
<evidence type="ECO:0008006" key="5">
    <source>
        <dbReference type="Google" id="ProtNLM"/>
    </source>
</evidence>
<gene>
    <name evidence="3" type="ORF">OTI717_LOCUS34023</name>
    <name evidence="2" type="ORF">SEV965_LOCUS33356</name>
</gene>
<protein>
    <recommendedName>
        <fullName evidence="5">CHK kinase-like domain-containing protein</fullName>
    </recommendedName>
</protein>